<proteinExistence type="predicted"/>
<dbReference type="EMBL" id="AZBU02000003">
    <property type="protein sequence ID" value="TKR87579.1"/>
    <property type="molecule type" value="Genomic_DNA"/>
</dbReference>
<organism evidence="2 3">
    <name type="scientific">Steinernema carpocapsae</name>
    <name type="common">Entomopathogenic nematode</name>
    <dbReference type="NCBI Taxonomy" id="34508"/>
    <lineage>
        <taxon>Eukaryota</taxon>
        <taxon>Metazoa</taxon>
        <taxon>Ecdysozoa</taxon>
        <taxon>Nematoda</taxon>
        <taxon>Chromadorea</taxon>
        <taxon>Rhabditida</taxon>
        <taxon>Tylenchina</taxon>
        <taxon>Panagrolaimomorpha</taxon>
        <taxon>Strongyloidoidea</taxon>
        <taxon>Steinernematidae</taxon>
        <taxon>Steinernema</taxon>
    </lineage>
</organism>
<evidence type="ECO:0000313" key="2">
    <source>
        <dbReference type="EMBL" id="TKR87579.1"/>
    </source>
</evidence>
<sequence>MRHRGKKKNISLEGAVSPTTHADDVASVFPPPSPGPLALWPLRGDKKKKTQEEEAKGEKWTESGRSASVVHPRANRNPGRKEGRQQAKV</sequence>
<dbReference type="Proteomes" id="UP000298663">
    <property type="component" value="Unassembled WGS sequence"/>
</dbReference>
<feature type="compositionally biased region" description="Basic and acidic residues" evidence="1">
    <location>
        <begin position="79"/>
        <end position="89"/>
    </location>
</feature>
<name>A0A4U5NVK1_STECR</name>
<feature type="region of interest" description="Disordered" evidence="1">
    <location>
        <begin position="1"/>
        <end position="89"/>
    </location>
</feature>
<accession>A0A4U5NVK1</accession>
<protein>
    <submittedName>
        <fullName evidence="2">Uncharacterized protein</fullName>
    </submittedName>
</protein>
<evidence type="ECO:0000313" key="3">
    <source>
        <dbReference type="Proteomes" id="UP000298663"/>
    </source>
</evidence>
<dbReference type="AlphaFoldDB" id="A0A4U5NVK1"/>
<reference evidence="2 3" key="2">
    <citation type="journal article" date="2019" name="G3 (Bethesda)">
        <title>Hybrid Assembly of the Genome of the Entomopathogenic Nematode Steinernema carpocapsae Identifies the X-Chromosome.</title>
        <authorList>
            <person name="Serra L."/>
            <person name="Macchietto M."/>
            <person name="Macias-Munoz A."/>
            <person name="McGill C.J."/>
            <person name="Rodriguez I.M."/>
            <person name="Rodriguez B."/>
            <person name="Murad R."/>
            <person name="Mortazavi A."/>
        </authorList>
    </citation>
    <scope>NUCLEOTIDE SEQUENCE [LARGE SCALE GENOMIC DNA]</scope>
    <source>
        <strain evidence="2 3">ALL</strain>
    </source>
</reference>
<comment type="caution">
    <text evidence="2">The sequence shown here is derived from an EMBL/GenBank/DDBJ whole genome shotgun (WGS) entry which is preliminary data.</text>
</comment>
<reference evidence="2 3" key="1">
    <citation type="journal article" date="2015" name="Genome Biol.">
        <title>Comparative genomics of Steinernema reveals deeply conserved gene regulatory networks.</title>
        <authorList>
            <person name="Dillman A.R."/>
            <person name="Macchietto M."/>
            <person name="Porter C.F."/>
            <person name="Rogers A."/>
            <person name="Williams B."/>
            <person name="Antoshechkin I."/>
            <person name="Lee M.M."/>
            <person name="Goodwin Z."/>
            <person name="Lu X."/>
            <person name="Lewis E.E."/>
            <person name="Goodrich-Blair H."/>
            <person name="Stock S.P."/>
            <person name="Adams B.J."/>
            <person name="Sternberg P.W."/>
            <person name="Mortazavi A."/>
        </authorList>
    </citation>
    <scope>NUCLEOTIDE SEQUENCE [LARGE SCALE GENOMIC DNA]</scope>
    <source>
        <strain evidence="2 3">ALL</strain>
    </source>
</reference>
<keyword evidence="3" id="KW-1185">Reference proteome</keyword>
<feature type="compositionally biased region" description="Basic and acidic residues" evidence="1">
    <location>
        <begin position="50"/>
        <end position="62"/>
    </location>
</feature>
<evidence type="ECO:0000256" key="1">
    <source>
        <dbReference type="SAM" id="MobiDB-lite"/>
    </source>
</evidence>
<gene>
    <name evidence="2" type="ORF">L596_011953</name>
</gene>